<evidence type="ECO:0000256" key="2">
    <source>
        <dbReference type="ARBA" id="ARBA00022485"/>
    </source>
</evidence>
<dbReference type="GO" id="GO:0003824">
    <property type="term" value="F:catalytic activity"/>
    <property type="evidence" value="ECO:0007669"/>
    <property type="project" value="InterPro"/>
</dbReference>
<evidence type="ECO:0000256" key="5">
    <source>
        <dbReference type="ARBA" id="ARBA00023004"/>
    </source>
</evidence>
<proteinExistence type="predicted"/>
<protein>
    <recommendedName>
        <fullName evidence="9">Radical SAM protein</fullName>
    </recommendedName>
</protein>
<dbReference type="EMBL" id="JAAIYP010000039">
    <property type="protein sequence ID" value="NFV81184.1"/>
    <property type="molecule type" value="Genomic_DNA"/>
</dbReference>
<evidence type="ECO:0000256" key="6">
    <source>
        <dbReference type="ARBA" id="ARBA00023014"/>
    </source>
</evidence>
<gene>
    <name evidence="7" type="ORF">G4223_13785</name>
</gene>
<dbReference type="SFLD" id="SFLDS00029">
    <property type="entry name" value="Radical_SAM"/>
    <property type="match status" value="1"/>
</dbReference>
<dbReference type="InterPro" id="IPR058240">
    <property type="entry name" value="rSAM_sf"/>
</dbReference>
<keyword evidence="3" id="KW-0949">S-adenosyl-L-methionine</keyword>
<sequence>MALPMLDIPQHLNYVGAFLTLECNLDCSYCINDPDQAGKRRSSFAGQGATLSPEQWVLALGRIPARDDLPITLQGGEPTLFGKGKGLGILLGGVPNRFDLLTNMALKPAAFAAAVAGCQDKLRRDAPYPSIRVSWHPAEMHRVWGTRAFAELVERCVGLGEYGFRVHPDKRLSDVGIYMVDVPGNHLHDEMLALAAGKVPVETKEFLGMHEGRLYGTYLYPFSTNLLAGGYHDRTLECECRTSELLIDPQGFVWQCHAFLYQSMIDGGLQDALARLGECGFELTRHADEVLAGVPFRPVGHMLDPDFTLDEIRKFRACTHYGRCIGCDTKVKNNRFQSLDDEQTPHTSVEIRNLRMPGEVRNLLPAAERNRWYFDQRQAS</sequence>
<keyword evidence="8" id="KW-1185">Reference proteome</keyword>
<dbReference type="InterPro" id="IPR013785">
    <property type="entry name" value="Aldolase_TIM"/>
</dbReference>
<dbReference type="SUPFAM" id="SSF102114">
    <property type="entry name" value="Radical SAM enzymes"/>
    <property type="match status" value="1"/>
</dbReference>
<keyword evidence="5" id="KW-0408">Iron</keyword>
<name>A0A7C9QUX4_9PROT</name>
<reference evidence="7 8" key="1">
    <citation type="submission" date="2020-02" db="EMBL/GenBank/DDBJ databases">
        <authorList>
            <person name="Dziuba M."/>
            <person name="Kuznetsov B."/>
            <person name="Mardanov A."/>
            <person name="Ravin N."/>
            <person name="Grouzdev D."/>
        </authorList>
    </citation>
    <scope>NUCLEOTIDE SEQUENCE [LARGE SCALE GENOMIC DNA]</scope>
    <source>
        <strain evidence="7 8">SpK</strain>
    </source>
</reference>
<evidence type="ECO:0008006" key="9">
    <source>
        <dbReference type="Google" id="ProtNLM"/>
    </source>
</evidence>
<keyword evidence="4" id="KW-0479">Metal-binding</keyword>
<dbReference type="InterPro" id="IPR000385">
    <property type="entry name" value="MoaA_NifB_PqqE_Fe-S-bd_CS"/>
</dbReference>
<evidence type="ECO:0000256" key="1">
    <source>
        <dbReference type="ARBA" id="ARBA00001966"/>
    </source>
</evidence>
<comment type="cofactor">
    <cofactor evidence="1">
        <name>[4Fe-4S] cluster</name>
        <dbReference type="ChEBI" id="CHEBI:49883"/>
    </cofactor>
</comment>
<dbReference type="InterPro" id="IPR007197">
    <property type="entry name" value="rSAM"/>
</dbReference>
<dbReference type="AlphaFoldDB" id="A0A7C9QUX4"/>
<keyword evidence="2" id="KW-0004">4Fe-4S</keyword>
<dbReference type="GO" id="GO:0046872">
    <property type="term" value="F:metal ion binding"/>
    <property type="evidence" value="ECO:0007669"/>
    <property type="project" value="UniProtKB-KW"/>
</dbReference>
<dbReference type="GO" id="GO:0051539">
    <property type="term" value="F:4 iron, 4 sulfur cluster binding"/>
    <property type="evidence" value="ECO:0007669"/>
    <property type="project" value="UniProtKB-KW"/>
</dbReference>
<evidence type="ECO:0000256" key="4">
    <source>
        <dbReference type="ARBA" id="ARBA00022723"/>
    </source>
</evidence>
<dbReference type="Proteomes" id="UP000480684">
    <property type="component" value="Unassembled WGS sequence"/>
</dbReference>
<accession>A0A7C9QUX4</accession>
<keyword evidence="6" id="KW-0411">Iron-sulfur</keyword>
<dbReference type="RefSeq" id="WP_163680845.1">
    <property type="nucleotide sequence ID" value="NZ_JAAIYP010000039.1"/>
</dbReference>
<dbReference type="PROSITE" id="PS01305">
    <property type="entry name" value="MOAA_NIFB_PQQE"/>
    <property type="match status" value="1"/>
</dbReference>
<organism evidence="7 8">
    <name type="scientific">Magnetospirillum aberrantis SpK</name>
    <dbReference type="NCBI Taxonomy" id="908842"/>
    <lineage>
        <taxon>Bacteria</taxon>
        <taxon>Pseudomonadati</taxon>
        <taxon>Pseudomonadota</taxon>
        <taxon>Alphaproteobacteria</taxon>
        <taxon>Rhodospirillales</taxon>
        <taxon>Rhodospirillaceae</taxon>
        <taxon>Magnetospirillum</taxon>
    </lineage>
</organism>
<comment type="caution">
    <text evidence="7">The sequence shown here is derived from an EMBL/GenBank/DDBJ whole genome shotgun (WGS) entry which is preliminary data.</text>
</comment>
<evidence type="ECO:0000256" key="3">
    <source>
        <dbReference type="ARBA" id="ARBA00022691"/>
    </source>
</evidence>
<evidence type="ECO:0000313" key="8">
    <source>
        <dbReference type="Proteomes" id="UP000480684"/>
    </source>
</evidence>
<dbReference type="Gene3D" id="3.20.20.70">
    <property type="entry name" value="Aldolase class I"/>
    <property type="match status" value="1"/>
</dbReference>
<evidence type="ECO:0000313" key="7">
    <source>
        <dbReference type="EMBL" id="NFV81184.1"/>
    </source>
</evidence>